<dbReference type="InterPro" id="IPR003115">
    <property type="entry name" value="ParB_N"/>
</dbReference>
<organism evidence="3 4">
    <name type="scientific">Mediterraneibacter butyricigenes</name>
    <dbReference type="NCBI Taxonomy" id="2316025"/>
    <lineage>
        <taxon>Bacteria</taxon>
        <taxon>Bacillati</taxon>
        <taxon>Bacillota</taxon>
        <taxon>Clostridia</taxon>
        <taxon>Lachnospirales</taxon>
        <taxon>Lachnospiraceae</taxon>
        <taxon>Mediterraneibacter</taxon>
    </lineage>
</organism>
<dbReference type="AlphaFoldDB" id="A0A391PBF9"/>
<dbReference type="Gene3D" id="1.10.10.2830">
    <property type="match status" value="1"/>
</dbReference>
<name>A0A391PBF9_9FIRM</name>
<protein>
    <recommendedName>
        <fullName evidence="2">ParB-like N-terminal domain-containing protein</fullName>
    </recommendedName>
</protein>
<dbReference type="GO" id="GO:0005694">
    <property type="term" value="C:chromosome"/>
    <property type="evidence" value="ECO:0007669"/>
    <property type="project" value="TreeGrafter"/>
</dbReference>
<dbReference type="SUPFAM" id="SSF109709">
    <property type="entry name" value="KorB DNA-binding domain-like"/>
    <property type="match status" value="1"/>
</dbReference>
<dbReference type="GO" id="GO:0003677">
    <property type="term" value="F:DNA binding"/>
    <property type="evidence" value="ECO:0007669"/>
    <property type="project" value="InterPro"/>
</dbReference>
<dbReference type="EMBL" id="BHGK01000001">
    <property type="protein sequence ID" value="GCA67129.1"/>
    <property type="molecule type" value="Genomic_DNA"/>
</dbReference>
<accession>A0A391PBF9</accession>
<dbReference type="NCBIfam" id="TIGR00180">
    <property type="entry name" value="parB_part"/>
    <property type="match status" value="1"/>
</dbReference>
<sequence>MKNRSGEKIKLASIDELLGVVNEESAMEIEISKIHPFKNHPFKVLDDEKMQDLVESVKINGVLTPVLLRMDENEEYEMVSGHRRMHAAQLAGLTTIPAIVRELSDDDAIVAMVDANIQREELLPSEKAFAYKMKLAAMKRQAGRPKSNSGQNDQNLIGTVSRDVLAEQVGESSKQIQRYIRLTELIPELLDLVDNKKLQFTVAVDISYIDKEVQGWIYEYICDTGFIKPKQIAALRIQLNDGPINQIQMLSIFNNCVMAKKVSRSLTFSEKKLTKYFPDDYTAKDMEQVIESLLEKWMQEQSC</sequence>
<dbReference type="GO" id="GO:0007059">
    <property type="term" value="P:chromosome segregation"/>
    <property type="evidence" value="ECO:0007669"/>
    <property type="project" value="TreeGrafter"/>
</dbReference>
<feature type="domain" description="ParB-like N-terminal" evidence="2">
    <location>
        <begin position="27"/>
        <end position="117"/>
    </location>
</feature>
<dbReference type="InterPro" id="IPR004437">
    <property type="entry name" value="ParB/RepB/Spo0J"/>
</dbReference>
<comment type="caution">
    <text evidence="3">The sequence shown here is derived from an EMBL/GenBank/DDBJ whole genome shotgun (WGS) entry which is preliminary data.</text>
</comment>
<dbReference type="Proteomes" id="UP000265643">
    <property type="component" value="Unassembled WGS sequence"/>
</dbReference>
<keyword evidence="4" id="KW-1185">Reference proteome</keyword>
<gene>
    <name evidence="3" type="ORF">KGMB01110_15650</name>
</gene>
<evidence type="ECO:0000313" key="3">
    <source>
        <dbReference type="EMBL" id="GCA67129.1"/>
    </source>
</evidence>
<reference evidence="4" key="1">
    <citation type="submission" date="2018-09" db="EMBL/GenBank/DDBJ databases">
        <title>Draft Genome Sequence of Mediterraneibacter sp. KCTC 15684.</title>
        <authorList>
            <person name="Kim J.S."/>
            <person name="Han K.I."/>
            <person name="Suh M.K."/>
            <person name="Lee K.C."/>
            <person name="Eom M.K."/>
            <person name="Lee J.H."/>
            <person name="Park S.H."/>
            <person name="Kang S.W."/>
            <person name="Park J.E."/>
            <person name="Oh B.S."/>
            <person name="Yu S.Y."/>
            <person name="Choi S.H."/>
            <person name="Lee D.H."/>
            <person name="Yoon H."/>
            <person name="Kim B."/>
            <person name="Yang S.J."/>
            <person name="Lee J.S."/>
        </authorList>
    </citation>
    <scope>NUCLEOTIDE SEQUENCE [LARGE SCALE GENOMIC DNA]</scope>
    <source>
        <strain evidence="4">KCTC 15684</strain>
    </source>
</reference>
<dbReference type="Gene3D" id="3.90.1530.30">
    <property type="match status" value="1"/>
</dbReference>
<evidence type="ECO:0000256" key="1">
    <source>
        <dbReference type="ARBA" id="ARBA00006295"/>
    </source>
</evidence>
<dbReference type="Pfam" id="PF02195">
    <property type="entry name" value="ParB_N"/>
    <property type="match status" value="1"/>
</dbReference>
<dbReference type="CDD" id="cd16407">
    <property type="entry name" value="ParB_N_like"/>
    <property type="match status" value="1"/>
</dbReference>
<dbReference type="PANTHER" id="PTHR33375:SF1">
    <property type="entry name" value="CHROMOSOME-PARTITIONING PROTEIN PARB-RELATED"/>
    <property type="match status" value="1"/>
</dbReference>
<dbReference type="InterPro" id="IPR050336">
    <property type="entry name" value="Chromosome_partition/occlusion"/>
</dbReference>
<proteinExistence type="inferred from homology"/>
<evidence type="ECO:0000259" key="2">
    <source>
        <dbReference type="SMART" id="SM00470"/>
    </source>
</evidence>
<dbReference type="SUPFAM" id="SSF110849">
    <property type="entry name" value="ParB/Sulfiredoxin"/>
    <property type="match status" value="1"/>
</dbReference>
<comment type="similarity">
    <text evidence="1">Belongs to the ParB family.</text>
</comment>
<dbReference type="RefSeq" id="WP_118742199.1">
    <property type="nucleotide sequence ID" value="NZ_BHGK01000001.1"/>
</dbReference>
<dbReference type="PANTHER" id="PTHR33375">
    <property type="entry name" value="CHROMOSOME-PARTITIONING PROTEIN PARB-RELATED"/>
    <property type="match status" value="1"/>
</dbReference>
<evidence type="ECO:0000313" key="4">
    <source>
        <dbReference type="Proteomes" id="UP000265643"/>
    </source>
</evidence>
<dbReference type="InterPro" id="IPR036086">
    <property type="entry name" value="ParB/Sulfiredoxin_sf"/>
</dbReference>
<dbReference type="SMART" id="SM00470">
    <property type="entry name" value="ParB"/>
    <property type="match status" value="1"/>
</dbReference>